<evidence type="ECO:0000256" key="1">
    <source>
        <dbReference type="ARBA" id="ARBA00022679"/>
    </source>
</evidence>
<feature type="region of interest" description="Disordered" evidence="3">
    <location>
        <begin position="9"/>
        <end position="36"/>
    </location>
</feature>
<keyword evidence="5" id="KW-0378">Hydrolase</keyword>
<dbReference type="InterPro" id="IPR036412">
    <property type="entry name" value="HAD-like_sf"/>
</dbReference>
<evidence type="ECO:0000313" key="5">
    <source>
        <dbReference type="EMBL" id="TVZ01946.1"/>
    </source>
</evidence>
<dbReference type="PANTHER" id="PTHR10434">
    <property type="entry name" value="1-ACYL-SN-GLYCEROL-3-PHOSPHATE ACYLTRANSFERASE"/>
    <property type="match status" value="1"/>
</dbReference>
<dbReference type="CDD" id="cd07989">
    <property type="entry name" value="LPLAT_AGPAT-like"/>
    <property type="match status" value="1"/>
</dbReference>
<evidence type="ECO:0000313" key="6">
    <source>
        <dbReference type="Proteomes" id="UP000460272"/>
    </source>
</evidence>
<evidence type="ECO:0000259" key="4">
    <source>
        <dbReference type="SMART" id="SM00563"/>
    </source>
</evidence>
<feature type="region of interest" description="Disordered" evidence="3">
    <location>
        <begin position="493"/>
        <end position="527"/>
    </location>
</feature>
<sequence>MPCCCGCRQSQPDVSGTNDAYPPPRLPGPTAEVDAGPEGPEVGAFFDLDGTLVAGYTAAAQTRDRLRRRDLRVVEFLTIVELAVQFRLGRRAFETLIESSALTVKGRLAREVDERGEHIFRHSVADLIYPEMRELVRAHQRRGHTVVLSSSALTNQVAPVARYLGIDYIVCNQLVADGQGLLTGEIEQPVVWGPTKASGVQQFAADHQVDLGLSYFYADGDEDLSLMRLVGHPRPVNPGPMLAKVAASRGWPIMRFRSRGSGGPLGVARRLASVSSLGPLAAVALGVGLARRNKRAGINFLTRFWPGTVLALNGVRLNVTGAEHLTERPAVFLFNFRSNVDVFLVAALVKDNWTGIATKEMGSSHVFGQLGRLLDVAFVDREHPGTAAALRPLEAAARKGLSILIAPEGTRLDTESVGPFKRGAFLIAMAAGLPVVPIVIRNSESVAGRNTAKLNPGTVDIAVLPPVSVAGWTPRNMRERIAQVRTAYLETLAEWPAQRPEGRETEDAGNAQGDAQGNRRGGPPRHV</sequence>
<dbReference type="Gene3D" id="3.40.50.1000">
    <property type="entry name" value="HAD superfamily/HAD-like"/>
    <property type="match status" value="1"/>
</dbReference>
<dbReference type="Pfam" id="PF01553">
    <property type="entry name" value="Acyltransferase"/>
    <property type="match status" value="1"/>
</dbReference>
<keyword evidence="6" id="KW-1185">Reference proteome</keyword>
<dbReference type="InterPro" id="IPR002123">
    <property type="entry name" value="Plipid/glycerol_acylTrfase"/>
</dbReference>
<dbReference type="GO" id="GO:0003841">
    <property type="term" value="F:1-acylglycerol-3-phosphate O-acyltransferase activity"/>
    <property type="evidence" value="ECO:0007669"/>
    <property type="project" value="TreeGrafter"/>
</dbReference>
<organism evidence="5 6">
    <name type="scientific">Trebonia kvetii</name>
    <dbReference type="NCBI Taxonomy" id="2480626"/>
    <lineage>
        <taxon>Bacteria</taxon>
        <taxon>Bacillati</taxon>
        <taxon>Actinomycetota</taxon>
        <taxon>Actinomycetes</taxon>
        <taxon>Streptosporangiales</taxon>
        <taxon>Treboniaceae</taxon>
        <taxon>Trebonia</taxon>
    </lineage>
</organism>
<dbReference type="NCBIfam" id="TIGR01490">
    <property type="entry name" value="HAD-SF-IB-hyp1"/>
    <property type="match status" value="1"/>
</dbReference>
<name>A0A6P2BUP0_9ACTN</name>
<dbReference type="PANTHER" id="PTHR10434:SF66">
    <property type="entry name" value="PHOSPHOLIPID_GLYCEROL ACYLTRANSFERASE DOMAIN-CONTAINING PROTEIN"/>
    <property type="match status" value="1"/>
</dbReference>
<dbReference type="InterPro" id="IPR006385">
    <property type="entry name" value="HAD_hydro_SerB1"/>
</dbReference>
<dbReference type="GO" id="GO:0016787">
    <property type="term" value="F:hydrolase activity"/>
    <property type="evidence" value="ECO:0007669"/>
    <property type="project" value="UniProtKB-KW"/>
</dbReference>
<dbReference type="SMART" id="SM00563">
    <property type="entry name" value="PlsC"/>
    <property type="match status" value="1"/>
</dbReference>
<protein>
    <submittedName>
        <fullName evidence="5">HAD-IB family hydrolase</fullName>
    </submittedName>
</protein>
<dbReference type="OrthoDB" id="25607at2"/>
<keyword evidence="1" id="KW-0808">Transferase</keyword>
<dbReference type="GO" id="GO:0006654">
    <property type="term" value="P:phosphatidic acid biosynthetic process"/>
    <property type="evidence" value="ECO:0007669"/>
    <property type="project" value="TreeGrafter"/>
</dbReference>
<dbReference type="SUPFAM" id="SSF56784">
    <property type="entry name" value="HAD-like"/>
    <property type="match status" value="1"/>
</dbReference>
<dbReference type="Pfam" id="PF12710">
    <property type="entry name" value="HAD"/>
    <property type="match status" value="1"/>
</dbReference>
<dbReference type="NCBIfam" id="TIGR01488">
    <property type="entry name" value="HAD-SF-IB"/>
    <property type="match status" value="1"/>
</dbReference>
<accession>A0A6P2BUP0</accession>
<comment type="caution">
    <text evidence="5">The sequence shown here is derived from an EMBL/GenBank/DDBJ whole genome shotgun (WGS) entry which is preliminary data.</text>
</comment>
<dbReference type="AlphaFoldDB" id="A0A6P2BUP0"/>
<gene>
    <name evidence="5" type="ORF">EAS64_31430</name>
</gene>
<feature type="compositionally biased region" description="Polar residues" evidence="3">
    <location>
        <begin position="9"/>
        <end position="18"/>
    </location>
</feature>
<keyword evidence="2" id="KW-0012">Acyltransferase</keyword>
<evidence type="ECO:0000256" key="3">
    <source>
        <dbReference type="SAM" id="MobiDB-lite"/>
    </source>
</evidence>
<reference evidence="5 6" key="1">
    <citation type="submission" date="2018-11" db="EMBL/GenBank/DDBJ databases">
        <title>Trebonia kvetii gen.nov., sp.nov., a novel acidophilic actinobacterium, and proposal of the new actinobacterial family Treboniaceae fam. nov.</title>
        <authorList>
            <person name="Rapoport D."/>
            <person name="Sagova-Mareckova M."/>
            <person name="Sedlacek I."/>
            <person name="Provaznik J."/>
            <person name="Kralova S."/>
            <person name="Pavlinic D."/>
            <person name="Benes V."/>
            <person name="Kopecky J."/>
        </authorList>
    </citation>
    <scope>NUCLEOTIDE SEQUENCE [LARGE SCALE GENOMIC DNA]</scope>
    <source>
        <strain evidence="5 6">15Tr583</strain>
    </source>
</reference>
<dbReference type="InterPro" id="IPR023214">
    <property type="entry name" value="HAD_sf"/>
</dbReference>
<proteinExistence type="predicted"/>
<feature type="domain" description="Phospholipid/glycerol acyltransferase" evidence="4">
    <location>
        <begin position="330"/>
        <end position="443"/>
    </location>
</feature>
<dbReference type="CDD" id="cd02612">
    <property type="entry name" value="HAD_PGPPase"/>
    <property type="match status" value="1"/>
</dbReference>
<dbReference type="Proteomes" id="UP000460272">
    <property type="component" value="Unassembled WGS sequence"/>
</dbReference>
<dbReference type="Gene3D" id="1.20.1440.100">
    <property type="entry name" value="SG protein - dephosphorylation function"/>
    <property type="match status" value="1"/>
</dbReference>
<evidence type="ECO:0000256" key="2">
    <source>
        <dbReference type="ARBA" id="ARBA00023315"/>
    </source>
</evidence>
<dbReference type="SUPFAM" id="SSF69593">
    <property type="entry name" value="Glycerol-3-phosphate (1)-acyltransferase"/>
    <property type="match status" value="1"/>
</dbReference>
<dbReference type="EMBL" id="RPFW01000006">
    <property type="protein sequence ID" value="TVZ01946.1"/>
    <property type="molecule type" value="Genomic_DNA"/>
</dbReference>